<keyword evidence="4" id="KW-0812">Transmembrane</keyword>
<dbReference type="SUPFAM" id="SSF56935">
    <property type="entry name" value="Porins"/>
    <property type="match status" value="1"/>
</dbReference>
<keyword evidence="11" id="KW-0675">Receptor</keyword>
<accession>A0ABS5HXF8</accession>
<evidence type="ECO:0000259" key="10">
    <source>
        <dbReference type="Pfam" id="PF00593"/>
    </source>
</evidence>
<dbReference type="PANTHER" id="PTHR30069:SF53">
    <property type="entry name" value="COLICIN I RECEPTOR-RELATED"/>
    <property type="match status" value="1"/>
</dbReference>
<evidence type="ECO:0000256" key="4">
    <source>
        <dbReference type="ARBA" id="ARBA00022692"/>
    </source>
</evidence>
<proteinExistence type="predicted"/>
<name>A0ABS5HXF8_9GAMM</name>
<evidence type="ECO:0000256" key="7">
    <source>
        <dbReference type="ARBA" id="ARBA00023136"/>
    </source>
</evidence>
<evidence type="ECO:0000256" key="1">
    <source>
        <dbReference type="ARBA" id="ARBA00004571"/>
    </source>
</evidence>
<keyword evidence="12" id="KW-1185">Reference proteome</keyword>
<dbReference type="Pfam" id="PF00593">
    <property type="entry name" value="TonB_dep_Rec_b-barrel"/>
    <property type="match status" value="1"/>
</dbReference>
<evidence type="ECO:0000256" key="3">
    <source>
        <dbReference type="ARBA" id="ARBA00022452"/>
    </source>
</evidence>
<evidence type="ECO:0000256" key="6">
    <source>
        <dbReference type="ARBA" id="ARBA00023077"/>
    </source>
</evidence>
<keyword evidence="2" id="KW-0813">Transport</keyword>
<feature type="signal peptide" evidence="9">
    <location>
        <begin position="1"/>
        <end position="26"/>
    </location>
</feature>
<keyword evidence="6" id="KW-0798">TonB box</keyword>
<keyword evidence="8" id="KW-0998">Cell outer membrane</keyword>
<keyword evidence="3" id="KW-1134">Transmembrane beta strand</keyword>
<dbReference type="EMBL" id="JAAIKR010000001">
    <property type="protein sequence ID" value="MBR9726433.1"/>
    <property type="molecule type" value="Genomic_DNA"/>
</dbReference>
<evidence type="ECO:0000313" key="11">
    <source>
        <dbReference type="EMBL" id="MBR9726433.1"/>
    </source>
</evidence>
<feature type="chain" id="PRO_5045717894" evidence="9">
    <location>
        <begin position="27"/>
        <end position="680"/>
    </location>
</feature>
<gene>
    <name evidence="11" type="ORF">G3R48_00285</name>
</gene>
<dbReference type="InterPro" id="IPR036942">
    <property type="entry name" value="Beta-barrel_TonB_sf"/>
</dbReference>
<comment type="subcellular location">
    <subcellularLocation>
        <location evidence="1">Cell outer membrane</location>
        <topology evidence="1">Multi-pass membrane protein</topology>
    </subcellularLocation>
</comment>
<evidence type="ECO:0000256" key="2">
    <source>
        <dbReference type="ARBA" id="ARBA00022448"/>
    </source>
</evidence>
<dbReference type="InterPro" id="IPR039426">
    <property type="entry name" value="TonB-dep_rcpt-like"/>
</dbReference>
<dbReference type="PANTHER" id="PTHR30069">
    <property type="entry name" value="TONB-DEPENDENT OUTER MEMBRANE RECEPTOR"/>
    <property type="match status" value="1"/>
</dbReference>
<evidence type="ECO:0000256" key="5">
    <source>
        <dbReference type="ARBA" id="ARBA00022729"/>
    </source>
</evidence>
<evidence type="ECO:0000313" key="12">
    <source>
        <dbReference type="Proteomes" id="UP000811844"/>
    </source>
</evidence>
<dbReference type="Gene3D" id="2.40.170.20">
    <property type="entry name" value="TonB-dependent receptor, beta-barrel domain"/>
    <property type="match status" value="1"/>
</dbReference>
<organism evidence="11 12">
    <name type="scientific">Shewanella intestini</name>
    <dbReference type="NCBI Taxonomy" id="2017544"/>
    <lineage>
        <taxon>Bacteria</taxon>
        <taxon>Pseudomonadati</taxon>
        <taxon>Pseudomonadota</taxon>
        <taxon>Gammaproteobacteria</taxon>
        <taxon>Alteromonadales</taxon>
        <taxon>Shewanellaceae</taxon>
        <taxon>Shewanella</taxon>
    </lineage>
</organism>
<comment type="caution">
    <text evidence="11">The sequence shown here is derived from an EMBL/GenBank/DDBJ whole genome shotgun (WGS) entry which is preliminary data.</text>
</comment>
<dbReference type="RefSeq" id="WP_194823830.1">
    <property type="nucleotide sequence ID" value="NZ_JAAIKR010000001.1"/>
</dbReference>
<reference evidence="11 12" key="1">
    <citation type="submission" date="2020-02" db="EMBL/GenBank/DDBJ databases">
        <title>Shewanella WXL01 sp. nov., a marine bacterium isolated from green algae in Luhuitou Fringing Reef (Northern South China Sea).</title>
        <authorList>
            <person name="Wang X."/>
        </authorList>
    </citation>
    <scope>NUCLEOTIDE SEQUENCE [LARGE SCALE GENOMIC DNA]</scope>
    <source>
        <strain evidence="11 12">MCCC 1A01895</strain>
    </source>
</reference>
<dbReference type="InterPro" id="IPR000531">
    <property type="entry name" value="Beta-barrel_TonB"/>
</dbReference>
<evidence type="ECO:0000256" key="8">
    <source>
        <dbReference type="ARBA" id="ARBA00023237"/>
    </source>
</evidence>
<dbReference type="Proteomes" id="UP000811844">
    <property type="component" value="Unassembled WGS sequence"/>
</dbReference>
<sequence>MSSRSFSLTFIASSLLALLHCPSVVANDTSTMSAINQVNIEKDLGAYHYRDSETGAAQGGVVVLPAANYHPNTLVNRGAVNGVAVMQDRIFYSPAPYSGNLTLAPNLFFQDHLSVEKYTEVGVGGEGSFGVINYQSATYSPQHSLTELNLEAGQQGEVNAGVLVSSDSKPYRMLFGVDYQMAADDVGLNKGFDSEHKQTDILFKISADSLPGAKNPQTTEFSFQYEDKDTDGGLLGLTQDDFELTPNKQYQVSQHDNESNKRIRYAIAHQVRLVGLSVVNTDFYYQTYSQNTLQMQFVDGVEIDPTLLAMLAQFETSAASDLSLTGLSQNNDFDGFGVQSEAVSQYGPHRVNYRARYHHDKAEMRIGSQDWIYGQDLSLTSNSSEPELVEYTDDATALLTAVDGELNYGQWQIRLGLAYETVDVSRENKNTTVDIADVDFTNDAWLPSIGVEYHSDNWSAAMLAKKAWTAASAGNAEQKAQQAMQYEVNAQYQSDRLAMGLSVYFHDYDNQHLSCMWGVVCDFTQRSIEDNIANVQVVGGDVSFAYTAQFDHFEMPIKANYLYAQAQLDDANCSASDCQLPWVPEHQAFISSGVKVGSFALMAQALYQSQLGYQLDNGENYSIESQWKLNVASTYQINPQHQVYLRVENVLDQDLIAQSTRLGVISQGEQKAVLGYEGYF</sequence>
<keyword evidence="5 9" id="KW-0732">Signal</keyword>
<keyword evidence="7" id="KW-0472">Membrane</keyword>
<feature type="domain" description="TonB-dependent receptor-like beta-barrel" evidence="10">
    <location>
        <begin position="216"/>
        <end position="650"/>
    </location>
</feature>
<evidence type="ECO:0000256" key="9">
    <source>
        <dbReference type="SAM" id="SignalP"/>
    </source>
</evidence>
<protein>
    <submittedName>
        <fullName evidence="11">TonB-dependent receptor</fullName>
    </submittedName>
</protein>